<evidence type="ECO:0000256" key="4">
    <source>
        <dbReference type="SAM" id="Coils"/>
    </source>
</evidence>
<dbReference type="InterPro" id="IPR004127">
    <property type="entry name" value="Prefoldin_subunit_alpha"/>
</dbReference>
<dbReference type="Proteomes" id="UP001233999">
    <property type="component" value="Unassembled WGS sequence"/>
</dbReference>
<reference evidence="6" key="2">
    <citation type="submission" date="2023-05" db="EMBL/GenBank/DDBJ databases">
        <authorList>
            <person name="Fouks B."/>
        </authorList>
    </citation>
    <scope>NUCLEOTIDE SEQUENCE</scope>
    <source>
        <strain evidence="6">Stay&amp;Tobe</strain>
        <tissue evidence="6">Testes</tissue>
    </source>
</reference>
<keyword evidence="4" id="KW-0175">Coiled coil</keyword>
<dbReference type="PANTHER" id="PTHR15111">
    <property type="entry name" value="RNA POLYMERASE II SUBUNIT 5-MEDIATING PROTEIN NNX3"/>
    <property type="match status" value="1"/>
</dbReference>
<accession>A0AAD8ADL6</accession>
<dbReference type="AlphaFoldDB" id="A0AAD8ADL6"/>
<dbReference type="GO" id="GO:0000122">
    <property type="term" value="P:negative regulation of transcription by RNA polymerase II"/>
    <property type="evidence" value="ECO:0007669"/>
    <property type="project" value="TreeGrafter"/>
</dbReference>
<dbReference type="GO" id="GO:0005634">
    <property type="term" value="C:nucleus"/>
    <property type="evidence" value="ECO:0007669"/>
    <property type="project" value="UniProtKB-SubCell"/>
</dbReference>
<evidence type="ECO:0000256" key="1">
    <source>
        <dbReference type="ARBA" id="ARBA00004123"/>
    </source>
</evidence>
<dbReference type="GO" id="GO:0003714">
    <property type="term" value="F:transcription corepressor activity"/>
    <property type="evidence" value="ECO:0007669"/>
    <property type="project" value="TreeGrafter"/>
</dbReference>
<dbReference type="GO" id="GO:0019212">
    <property type="term" value="F:phosphatase inhibitor activity"/>
    <property type="evidence" value="ECO:0007669"/>
    <property type="project" value="TreeGrafter"/>
</dbReference>
<evidence type="ECO:0000256" key="5">
    <source>
        <dbReference type="SAM" id="MobiDB-lite"/>
    </source>
</evidence>
<comment type="subcellular location">
    <subcellularLocation>
        <location evidence="1">Nucleus</location>
    </subcellularLocation>
</comment>
<dbReference type="SUPFAM" id="SSF46579">
    <property type="entry name" value="Prefoldin"/>
    <property type="match status" value="1"/>
</dbReference>
<dbReference type="GO" id="GO:0003682">
    <property type="term" value="F:chromatin binding"/>
    <property type="evidence" value="ECO:0007669"/>
    <property type="project" value="TreeGrafter"/>
</dbReference>
<dbReference type="InterPro" id="IPR052255">
    <property type="entry name" value="RNA_pol_II_subunit5-mediator"/>
</dbReference>
<evidence type="ECO:0000313" key="7">
    <source>
        <dbReference type="Proteomes" id="UP001233999"/>
    </source>
</evidence>
<organism evidence="6 7">
    <name type="scientific">Diploptera punctata</name>
    <name type="common">Pacific beetle cockroach</name>
    <dbReference type="NCBI Taxonomy" id="6984"/>
    <lineage>
        <taxon>Eukaryota</taxon>
        <taxon>Metazoa</taxon>
        <taxon>Ecdysozoa</taxon>
        <taxon>Arthropoda</taxon>
        <taxon>Hexapoda</taxon>
        <taxon>Insecta</taxon>
        <taxon>Pterygota</taxon>
        <taxon>Neoptera</taxon>
        <taxon>Polyneoptera</taxon>
        <taxon>Dictyoptera</taxon>
        <taxon>Blattodea</taxon>
        <taxon>Blaberoidea</taxon>
        <taxon>Blaberidae</taxon>
        <taxon>Diplopterinae</taxon>
        <taxon>Diploptera</taxon>
    </lineage>
</organism>
<comment type="similarity">
    <text evidence="3">Belongs to the RNA polymerase II subunit 5-mediating protein family.</text>
</comment>
<sequence length="415" mass="47702">MASGVKLKTWSDDPSDLKAILQETHNQALIQNDFATRHWLKVRDEHLSLRSHLGILPDKLSSEVMVPIGSKALMRGKMVHTNEILVCLGDGWFVKRSAKEAAEICERRIKLCENMLKDLERERDLLTNRKQIPVEQDAFGAEDRNEIFETYDEEKESQWRVIFKKREREYRQKLSELRNKEKTSISNEDSLWKKLDELELQEELEEELDRLHAERVEMGDEGEDTEEETDDSENIEEIEDGPNGVVRRNIPLAESPPNSEQHRRSSRRVSFADERTAPNDSDSDSSTETLRIEFHHTRVKDECKVNKNTDGCCIESPGDIPTYVRDLISKGGPKSILKNKLEVGGTQRMKWLEQPESVAILNDEIEEPPLESPPSSEPPVVFGDVLEHSSAEGHEQSEPRVRISKFKAMRNAAKR</sequence>
<feature type="region of interest" description="Disordered" evidence="5">
    <location>
        <begin position="214"/>
        <end position="289"/>
    </location>
</feature>
<dbReference type="Pfam" id="PF02996">
    <property type="entry name" value="Prefoldin"/>
    <property type="match status" value="1"/>
</dbReference>
<keyword evidence="2" id="KW-0539">Nucleus</keyword>
<dbReference type="InterPro" id="IPR009053">
    <property type="entry name" value="Prefoldin"/>
</dbReference>
<comment type="caution">
    <text evidence="6">The sequence shown here is derived from an EMBL/GenBank/DDBJ whole genome shotgun (WGS) entry which is preliminary data.</text>
</comment>
<protein>
    <recommendedName>
        <fullName evidence="8">Unconventional prefoldin RPB5 interactor</fullName>
    </recommendedName>
</protein>
<proteinExistence type="inferred from homology"/>
<name>A0AAD8ADL6_DIPPU</name>
<evidence type="ECO:0000256" key="3">
    <source>
        <dbReference type="ARBA" id="ARBA00038295"/>
    </source>
</evidence>
<dbReference type="PANTHER" id="PTHR15111:SF0">
    <property type="entry name" value="UNCONVENTIONAL PREFOLDIN RPB5 INTERACTOR 1"/>
    <property type="match status" value="1"/>
</dbReference>
<feature type="compositionally biased region" description="Polar residues" evidence="5">
    <location>
        <begin position="278"/>
        <end position="289"/>
    </location>
</feature>
<feature type="compositionally biased region" description="Basic and acidic residues" evidence="5">
    <location>
        <begin position="387"/>
        <end position="401"/>
    </location>
</feature>
<gene>
    <name evidence="6" type="ORF">L9F63_012353</name>
</gene>
<feature type="compositionally biased region" description="Acidic residues" evidence="5">
    <location>
        <begin position="219"/>
        <end position="240"/>
    </location>
</feature>
<evidence type="ECO:0000313" key="6">
    <source>
        <dbReference type="EMBL" id="KAJ9596656.1"/>
    </source>
</evidence>
<reference evidence="6" key="1">
    <citation type="journal article" date="2023" name="IScience">
        <title>Live-bearing cockroach genome reveals convergent evolutionary mechanisms linked to viviparity in insects and beyond.</title>
        <authorList>
            <person name="Fouks B."/>
            <person name="Harrison M.C."/>
            <person name="Mikhailova A.A."/>
            <person name="Marchal E."/>
            <person name="English S."/>
            <person name="Carruthers M."/>
            <person name="Jennings E.C."/>
            <person name="Chiamaka E.L."/>
            <person name="Frigard R.A."/>
            <person name="Pippel M."/>
            <person name="Attardo G.M."/>
            <person name="Benoit J.B."/>
            <person name="Bornberg-Bauer E."/>
            <person name="Tobe S.S."/>
        </authorList>
    </citation>
    <scope>NUCLEOTIDE SEQUENCE</scope>
    <source>
        <strain evidence="6">Stay&amp;Tobe</strain>
    </source>
</reference>
<evidence type="ECO:0008006" key="8">
    <source>
        <dbReference type="Google" id="ProtNLM"/>
    </source>
</evidence>
<feature type="region of interest" description="Disordered" evidence="5">
    <location>
        <begin position="387"/>
        <end position="415"/>
    </location>
</feature>
<dbReference type="Gene3D" id="1.10.287.370">
    <property type="match status" value="1"/>
</dbReference>
<dbReference type="CDD" id="cd23159">
    <property type="entry name" value="Prefoldin_URI1"/>
    <property type="match status" value="1"/>
</dbReference>
<feature type="compositionally biased region" description="Basic residues" evidence="5">
    <location>
        <begin position="402"/>
        <end position="415"/>
    </location>
</feature>
<evidence type="ECO:0000256" key="2">
    <source>
        <dbReference type="ARBA" id="ARBA00023242"/>
    </source>
</evidence>
<keyword evidence="7" id="KW-1185">Reference proteome</keyword>
<dbReference type="EMBL" id="JASPKZ010001977">
    <property type="protein sequence ID" value="KAJ9596656.1"/>
    <property type="molecule type" value="Genomic_DNA"/>
</dbReference>
<feature type="coiled-coil region" evidence="4">
    <location>
        <begin position="102"/>
        <end position="129"/>
    </location>
</feature>